<organism evidence="1 2">
    <name type="scientific">Ceratopteris richardii</name>
    <name type="common">Triangle waterfern</name>
    <dbReference type="NCBI Taxonomy" id="49495"/>
    <lineage>
        <taxon>Eukaryota</taxon>
        <taxon>Viridiplantae</taxon>
        <taxon>Streptophyta</taxon>
        <taxon>Embryophyta</taxon>
        <taxon>Tracheophyta</taxon>
        <taxon>Polypodiopsida</taxon>
        <taxon>Polypodiidae</taxon>
        <taxon>Polypodiales</taxon>
        <taxon>Pteridineae</taxon>
        <taxon>Pteridaceae</taxon>
        <taxon>Parkerioideae</taxon>
        <taxon>Ceratopteris</taxon>
    </lineage>
</organism>
<dbReference type="AlphaFoldDB" id="A0A8T2U4T8"/>
<proteinExistence type="predicted"/>
<gene>
    <name evidence="1" type="ORF">KP509_09G005100</name>
</gene>
<dbReference type="EMBL" id="CM035414">
    <property type="protein sequence ID" value="KAH7428514.1"/>
    <property type="molecule type" value="Genomic_DNA"/>
</dbReference>
<reference evidence="1" key="1">
    <citation type="submission" date="2021-08" db="EMBL/GenBank/DDBJ databases">
        <title>WGS assembly of Ceratopteris richardii.</title>
        <authorList>
            <person name="Marchant D.B."/>
            <person name="Chen G."/>
            <person name="Jenkins J."/>
            <person name="Shu S."/>
            <person name="Leebens-Mack J."/>
            <person name="Grimwood J."/>
            <person name="Schmutz J."/>
            <person name="Soltis P."/>
            <person name="Soltis D."/>
            <person name="Chen Z.-H."/>
        </authorList>
    </citation>
    <scope>NUCLEOTIDE SEQUENCE</scope>
    <source>
        <strain evidence="1">Whitten #5841</strain>
        <tissue evidence="1">Leaf</tissue>
    </source>
</reference>
<evidence type="ECO:0000313" key="1">
    <source>
        <dbReference type="EMBL" id="KAH7428514.1"/>
    </source>
</evidence>
<keyword evidence="2" id="KW-1185">Reference proteome</keyword>
<protein>
    <submittedName>
        <fullName evidence="1">Uncharacterized protein</fullName>
    </submittedName>
</protein>
<accession>A0A8T2U4T8</accession>
<comment type="caution">
    <text evidence="1">The sequence shown here is derived from an EMBL/GenBank/DDBJ whole genome shotgun (WGS) entry which is preliminary data.</text>
</comment>
<sequence>MPESLLRFHPLRIPCIHIASCALHSASCALDSALHRRASSTTSTITSFCYCIDIAACALHSASCVVVVVDALLPPQALSPPSVSLSLLNGRCLMFRSQQTAMPHLNSVFR</sequence>
<dbReference type="Proteomes" id="UP000825935">
    <property type="component" value="Chromosome 9"/>
</dbReference>
<name>A0A8T2U4T8_CERRI</name>
<evidence type="ECO:0000313" key="2">
    <source>
        <dbReference type="Proteomes" id="UP000825935"/>
    </source>
</evidence>